<name>A0AAT9GKN0_9BACT</name>
<gene>
    <name evidence="5" type="ORF">KACHI17_20820</name>
</gene>
<dbReference type="InterPro" id="IPR020449">
    <property type="entry name" value="Tscrpt_reg_AraC-type_HTH"/>
</dbReference>
<dbReference type="AlphaFoldDB" id="A0AAT9GKN0"/>
<dbReference type="PROSITE" id="PS01124">
    <property type="entry name" value="HTH_ARAC_FAMILY_2"/>
    <property type="match status" value="1"/>
</dbReference>
<dbReference type="GO" id="GO:0003700">
    <property type="term" value="F:DNA-binding transcription factor activity"/>
    <property type="evidence" value="ECO:0007669"/>
    <property type="project" value="InterPro"/>
</dbReference>
<dbReference type="PANTHER" id="PTHR43280:SF28">
    <property type="entry name" value="HTH-TYPE TRANSCRIPTIONAL ACTIVATOR RHAS"/>
    <property type="match status" value="1"/>
</dbReference>
<dbReference type="PANTHER" id="PTHR43280">
    <property type="entry name" value="ARAC-FAMILY TRANSCRIPTIONAL REGULATOR"/>
    <property type="match status" value="1"/>
</dbReference>
<reference evidence="5" key="1">
    <citation type="submission" date="2024-02" db="EMBL/GenBank/DDBJ databases">
        <title>Sediminibacterium planktonica sp. nov. and Sediminibacterium longus sp. nov., isolated from surface lake and river water.</title>
        <authorList>
            <person name="Watanabe K."/>
            <person name="Takemine S."/>
            <person name="Ishii Y."/>
            <person name="Ogata Y."/>
            <person name="Shindo C."/>
            <person name="Suda W."/>
        </authorList>
    </citation>
    <scope>NUCLEOTIDE SEQUENCE</scope>
    <source>
        <strain evidence="5">KACHI17</strain>
    </source>
</reference>
<accession>A0AAT9GKN0</accession>
<evidence type="ECO:0000256" key="3">
    <source>
        <dbReference type="ARBA" id="ARBA00023163"/>
    </source>
</evidence>
<organism evidence="5">
    <name type="scientific">Sediminibacterium sp. KACHI17</name>
    <dbReference type="NCBI Taxonomy" id="1751071"/>
    <lineage>
        <taxon>Bacteria</taxon>
        <taxon>Pseudomonadati</taxon>
        <taxon>Bacteroidota</taxon>
        <taxon>Chitinophagia</taxon>
        <taxon>Chitinophagales</taxon>
        <taxon>Chitinophagaceae</taxon>
        <taxon>Sediminibacterium</taxon>
    </lineage>
</organism>
<keyword evidence="3" id="KW-0804">Transcription</keyword>
<keyword evidence="2" id="KW-0238">DNA-binding</keyword>
<evidence type="ECO:0000259" key="4">
    <source>
        <dbReference type="PROSITE" id="PS01124"/>
    </source>
</evidence>
<evidence type="ECO:0000256" key="1">
    <source>
        <dbReference type="ARBA" id="ARBA00023015"/>
    </source>
</evidence>
<dbReference type="Gene3D" id="1.10.10.60">
    <property type="entry name" value="Homeodomain-like"/>
    <property type="match status" value="1"/>
</dbReference>
<sequence>MQQTVFIKGMVCQRCIEIITTELKKINLLPAEVMLGELKFSSDNRYLDLNLLNDQIRPLGFSILENRKEKIAGIIKKIIHDVYNGAFDFPEGFLFSGYLSKQIGKSYDTISHLFSSEEGSTIEKYLIEYRIEKTKEFLLYTEYTLTEISFKLGFSSTAHISRQFKQYTGMTPSDFKTIHASGIKTNR</sequence>
<dbReference type="PRINTS" id="PR00032">
    <property type="entry name" value="HTHARAC"/>
</dbReference>
<feature type="domain" description="HTH araC/xylS-type" evidence="4">
    <location>
        <begin position="99"/>
        <end position="178"/>
    </location>
</feature>
<evidence type="ECO:0000256" key="2">
    <source>
        <dbReference type="ARBA" id="ARBA00023125"/>
    </source>
</evidence>
<dbReference type="GO" id="GO:0043565">
    <property type="term" value="F:sequence-specific DNA binding"/>
    <property type="evidence" value="ECO:0007669"/>
    <property type="project" value="InterPro"/>
</dbReference>
<dbReference type="Pfam" id="PF12833">
    <property type="entry name" value="HTH_18"/>
    <property type="match status" value="1"/>
</dbReference>
<evidence type="ECO:0000313" key="5">
    <source>
        <dbReference type="EMBL" id="BFG71201.1"/>
    </source>
</evidence>
<dbReference type="SMART" id="SM00342">
    <property type="entry name" value="HTH_ARAC"/>
    <property type="match status" value="1"/>
</dbReference>
<protein>
    <recommendedName>
        <fullName evidence="4">HTH araC/xylS-type domain-containing protein</fullName>
    </recommendedName>
</protein>
<dbReference type="SUPFAM" id="SSF46689">
    <property type="entry name" value="Homeodomain-like"/>
    <property type="match status" value="1"/>
</dbReference>
<dbReference type="InterPro" id="IPR018060">
    <property type="entry name" value="HTH_AraC"/>
</dbReference>
<proteinExistence type="predicted"/>
<dbReference type="RefSeq" id="WP_353548839.1">
    <property type="nucleotide sequence ID" value="NZ_AP029612.1"/>
</dbReference>
<keyword evidence="1" id="KW-0805">Transcription regulation</keyword>
<dbReference type="InterPro" id="IPR009057">
    <property type="entry name" value="Homeodomain-like_sf"/>
</dbReference>
<dbReference type="EMBL" id="AP029612">
    <property type="protein sequence ID" value="BFG71201.1"/>
    <property type="molecule type" value="Genomic_DNA"/>
</dbReference>